<accession>A0ABV5G1C2</accession>
<protein>
    <submittedName>
        <fullName evidence="2">Uncharacterized protein</fullName>
    </submittedName>
</protein>
<gene>
    <name evidence="2" type="ORF">ACFFX0_15040</name>
</gene>
<keyword evidence="3" id="KW-1185">Reference proteome</keyword>
<proteinExistence type="predicted"/>
<organism evidence="2 3">
    <name type="scientific">Citricoccus parietis</name>
    <dbReference type="NCBI Taxonomy" id="592307"/>
    <lineage>
        <taxon>Bacteria</taxon>
        <taxon>Bacillati</taxon>
        <taxon>Actinomycetota</taxon>
        <taxon>Actinomycetes</taxon>
        <taxon>Micrococcales</taxon>
        <taxon>Micrococcaceae</taxon>
        <taxon>Citricoccus</taxon>
    </lineage>
</organism>
<comment type="caution">
    <text evidence="2">The sequence shown here is derived from an EMBL/GenBank/DDBJ whole genome shotgun (WGS) entry which is preliminary data.</text>
</comment>
<evidence type="ECO:0000256" key="1">
    <source>
        <dbReference type="SAM" id="MobiDB-lite"/>
    </source>
</evidence>
<sequence>MVVPSIKPGSALHCQMHGPRKPRNAERHTASSSAGSAQKIGSARLNPAHETGDDLAFRRILPSLVTLEH</sequence>
<feature type="region of interest" description="Disordered" evidence="1">
    <location>
        <begin position="1"/>
        <end position="53"/>
    </location>
</feature>
<dbReference type="EMBL" id="JBHMFI010000001">
    <property type="protein sequence ID" value="MFB9072439.1"/>
    <property type="molecule type" value="Genomic_DNA"/>
</dbReference>
<reference evidence="2 3" key="1">
    <citation type="submission" date="2024-09" db="EMBL/GenBank/DDBJ databases">
        <authorList>
            <person name="Sun Q."/>
            <person name="Mori K."/>
        </authorList>
    </citation>
    <scope>NUCLEOTIDE SEQUENCE [LARGE SCALE GENOMIC DNA]</scope>
    <source>
        <strain evidence="2 3">CCM 7609</strain>
    </source>
</reference>
<evidence type="ECO:0000313" key="2">
    <source>
        <dbReference type="EMBL" id="MFB9072439.1"/>
    </source>
</evidence>
<name>A0ABV5G1C2_9MICC</name>
<dbReference type="Proteomes" id="UP001589575">
    <property type="component" value="Unassembled WGS sequence"/>
</dbReference>
<evidence type="ECO:0000313" key="3">
    <source>
        <dbReference type="Proteomes" id="UP001589575"/>
    </source>
</evidence>